<reference evidence="4" key="1">
    <citation type="journal article" date="2023" name="Mol. Biol. Evol.">
        <title>Third-Generation Sequencing Reveals the Adaptive Role of the Epigenome in Three Deep-Sea Polychaetes.</title>
        <authorList>
            <person name="Perez M."/>
            <person name="Aroh O."/>
            <person name="Sun Y."/>
            <person name="Lan Y."/>
            <person name="Juniper S.K."/>
            <person name="Young C.R."/>
            <person name="Angers B."/>
            <person name="Qian P.Y."/>
        </authorList>
    </citation>
    <scope>NUCLEOTIDE SEQUENCE</scope>
    <source>
        <tissue evidence="4">Vestimentum</tissue>
    </source>
</reference>
<comment type="similarity">
    <text evidence="2">Belongs to the COMM domain-containing protein 5 family.</text>
</comment>
<name>A0AAD9KSB0_RIDPI</name>
<dbReference type="Proteomes" id="UP001209878">
    <property type="component" value="Unassembled WGS sequence"/>
</dbReference>
<evidence type="ECO:0000313" key="5">
    <source>
        <dbReference type="Proteomes" id="UP001209878"/>
    </source>
</evidence>
<evidence type="ECO:0000259" key="3">
    <source>
        <dbReference type="PROSITE" id="PS51269"/>
    </source>
</evidence>
<dbReference type="Pfam" id="PF07258">
    <property type="entry name" value="COMM_domain"/>
    <property type="match status" value="1"/>
</dbReference>
<dbReference type="EMBL" id="JAODUO010000643">
    <property type="protein sequence ID" value="KAK2176733.1"/>
    <property type="molecule type" value="Genomic_DNA"/>
</dbReference>
<sequence>MSIVHVVGGGAGGAARSGPKAERTLFVGPRIPDELKRMIKHMKKLDKATLRKCLQVIVAAFEGREIEPTVYRKLLTDSLDEETLAVIYTGLFRLLQLALRLPLSSLKQESFKEDLQELNIPDDFIPDITSVVFGSRRPAIDQSIVELRPRLPKLEGFKWRVDIGISTSVLHRTLQPTLMTQMTLGDGKIHTFEMPVHKFQELRYSVASVLKEMEDLEKRNILKIDT</sequence>
<evidence type="ECO:0000256" key="1">
    <source>
        <dbReference type="ARBA" id="ARBA00016556"/>
    </source>
</evidence>
<dbReference type="AlphaFoldDB" id="A0AAD9KSB0"/>
<dbReference type="InterPro" id="IPR037357">
    <property type="entry name" value="COMMD5"/>
</dbReference>
<evidence type="ECO:0000256" key="2">
    <source>
        <dbReference type="ARBA" id="ARBA00093452"/>
    </source>
</evidence>
<organism evidence="4 5">
    <name type="scientific">Ridgeia piscesae</name>
    <name type="common">Tubeworm</name>
    <dbReference type="NCBI Taxonomy" id="27915"/>
    <lineage>
        <taxon>Eukaryota</taxon>
        <taxon>Metazoa</taxon>
        <taxon>Spiralia</taxon>
        <taxon>Lophotrochozoa</taxon>
        <taxon>Annelida</taxon>
        <taxon>Polychaeta</taxon>
        <taxon>Sedentaria</taxon>
        <taxon>Canalipalpata</taxon>
        <taxon>Sabellida</taxon>
        <taxon>Siboglinidae</taxon>
        <taxon>Ridgeia</taxon>
    </lineage>
</organism>
<protein>
    <recommendedName>
        <fullName evidence="1">COMM domain-containing protein 5</fullName>
    </recommendedName>
</protein>
<dbReference type="PANTHER" id="PTHR15666">
    <property type="entry name" value="COMM DOMAIN CONTAINING PROTEIN 5"/>
    <property type="match status" value="1"/>
</dbReference>
<dbReference type="PANTHER" id="PTHR15666:SF1">
    <property type="entry name" value="COMM DOMAIN-CONTAINING PROTEIN 5"/>
    <property type="match status" value="1"/>
</dbReference>
<gene>
    <name evidence="4" type="ORF">NP493_643g01023</name>
</gene>
<accession>A0AAD9KSB0</accession>
<comment type="caution">
    <text evidence="4">The sequence shown here is derived from an EMBL/GenBank/DDBJ whole genome shotgun (WGS) entry which is preliminary data.</text>
</comment>
<evidence type="ECO:0000313" key="4">
    <source>
        <dbReference type="EMBL" id="KAK2176733.1"/>
    </source>
</evidence>
<dbReference type="PROSITE" id="PS51269">
    <property type="entry name" value="COMM"/>
    <property type="match status" value="1"/>
</dbReference>
<dbReference type="GO" id="GO:0005634">
    <property type="term" value="C:nucleus"/>
    <property type="evidence" value="ECO:0007669"/>
    <property type="project" value="TreeGrafter"/>
</dbReference>
<dbReference type="InterPro" id="IPR017920">
    <property type="entry name" value="COMM"/>
</dbReference>
<keyword evidence="5" id="KW-1185">Reference proteome</keyword>
<proteinExistence type="inferred from homology"/>
<feature type="domain" description="COMM" evidence="3">
    <location>
        <begin position="153"/>
        <end position="217"/>
    </location>
</feature>